<dbReference type="GO" id="GO:0051213">
    <property type="term" value="F:dioxygenase activity"/>
    <property type="evidence" value="ECO:0007669"/>
    <property type="project" value="UniProtKB-KW"/>
</dbReference>
<evidence type="ECO:0000313" key="2">
    <source>
        <dbReference type="EMBL" id="MDQ1095835.1"/>
    </source>
</evidence>
<dbReference type="Proteomes" id="UP001225072">
    <property type="component" value="Unassembled WGS sequence"/>
</dbReference>
<proteinExistence type="predicted"/>
<accession>A0ABU0TFJ5</accession>
<evidence type="ECO:0000259" key="1">
    <source>
        <dbReference type="PROSITE" id="PS51471"/>
    </source>
</evidence>
<organism evidence="2 3">
    <name type="scientific">Chryseobacterium camelliae</name>
    <dbReference type="NCBI Taxonomy" id="1265445"/>
    <lineage>
        <taxon>Bacteria</taxon>
        <taxon>Pseudomonadati</taxon>
        <taxon>Bacteroidota</taxon>
        <taxon>Flavobacteriia</taxon>
        <taxon>Flavobacteriales</taxon>
        <taxon>Weeksellaceae</taxon>
        <taxon>Chryseobacterium group</taxon>
        <taxon>Chryseobacterium</taxon>
    </lineage>
</organism>
<dbReference type="PANTHER" id="PTHR31212:SF4">
    <property type="entry name" value="ALPHA-KETOGLUTARATE-DEPENDENT DIOXYGENASE ALKB HOMOLOG 3"/>
    <property type="match status" value="1"/>
</dbReference>
<feature type="domain" description="Fe2OG dioxygenase" evidence="1">
    <location>
        <begin position="103"/>
        <end position="201"/>
    </location>
</feature>
<keyword evidence="2" id="KW-0223">Dioxygenase</keyword>
<dbReference type="PROSITE" id="PS51471">
    <property type="entry name" value="FE2OG_OXY"/>
    <property type="match status" value="1"/>
</dbReference>
<comment type="caution">
    <text evidence="2">The sequence shown here is derived from an EMBL/GenBank/DDBJ whole genome shotgun (WGS) entry which is preliminary data.</text>
</comment>
<gene>
    <name evidence="2" type="ORF">QE404_000982</name>
</gene>
<evidence type="ECO:0000313" key="3">
    <source>
        <dbReference type="Proteomes" id="UP001225072"/>
    </source>
</evidence>
<reference evidence="2 3" key="1">
    <citation type="submission" date="2023-07" db="EMBL/GenBank/DDBJ databases">
        <title>Functional and genomic diversity of the sorghum phyllosphere microbiome.</title>
        <authorList>
            <person name="Shade A."/>
        </authorList>
    </citation>
    <scope>NUCLEOTIDE SEQUENCE [LARGE SCALE GENOMIC DNA]</scope>
    <source>
        <strain evidence="2 3">SORGH_AS_1064</strain>
    </source>
</reference>
<dbReference type="InterPro" id="IPR032854">
    <property type="entry name" value="ALKBH3"/>
</dbReference>
<dbReference type="InterPro" id="IPR037151">
    <property type="entry name" value="AlkB-like_sf"/>
</dbReference>
<dbReference type="EMBL" id="JAUTAL010000001">
    <property type="protein sequence ID" value="MDQ1095835.1"/>
    <property type="molecule type" value="Genomic_DNA"/>
</dbReference>
<name>A0ABU0TFJ5_9FLAO</name>
<dbReference type="InterPro" id="IPR027450">
    <property type="entry name" value="AlkB-like"/>
</dbReference>
<dbReference type="SUPFAM" id="SSF51197">
    <property type="entry name" value="Clavaminate synthase-like"/>
    <property type="match status" value="1"/>
</dbReference>
<dbReference type="Pfam" id="PF13532">
    <property type="entry name" value="2OG-FeII_Oxy_2"/>
    <property type="match status" value="1"/>
</dbReference>
<protein>
    <submittedName>
        <fullName evidence="2">Alkylated DNA repair dioxygenase AlkB</fullName>
    </submittedName>
</protein>
<keyword evidence="3" id="KW-1185">Reference proteome</keyword>
<dbReference type="Gene3D" id="2.60.120.590">
    <property type="entry name" value="Alpha-ketoglutarate-dependent dioxygenase AlkB-like"/>
    <property type="match status" value="1"/>
</dbReference>
<dbReference type="PANTHER" id="PTHR31212">
    <property type="entry name" value="ALPHA-KETOGLUTARATE-DEPENDENT DIOXYGENASE ALKB HOMOLOG 3"/>
    <property type="match status" value="1"/>
</dbReference>
<sequence>MQQLSLFNSDEFYRFPDQLLDYTEHFLSKEEADGLIRLLIDTVPWEQTLQKIRDKTVITPRLTAWYGDPETSYQIGKKAVTAHPWLPELLALKKRIENETEFRFNSVLLNLYRDGNDSVAWHRDKTHAAETLSSIASLSLGQVRNFDFRKLEDHSQKHSISLAHGSLLIMKGNLQTEWEHRIAKSSELMRPRINLTFRMIREL</sequence>
<keyword evidence="2" id="KW-0560">Oxidoreductase</keyword>
<dbReference type="RefSeq" id="WP_307447205.1">
    <property type="nucleotide sequence ID" value="NZ_JAUTAL010000001.1"/>
</dbReference>
<dbReference type="InterPro" id="IPR005123">
    <property type="entry name" value="Oxoglu/Fe-dep_dioxygenase_dom"/>
</dbReference>